<protein>
    <submittedName>
        <fullName evidence="1">Uncharacterized protein</fullName>
    </submittedName>
</protein>
<dbReference type="AlphaFoldDB" id="A0A0F9BGJ5"/>
<comment type="caution">
    <text evidence="1">The sequence shown here is derived from an EMBL/GenBank/DDBJ whole genome shotgun (WGS) entry which is preliminary data.</text>
</comment>
<accession>A0A0F9BGJ5</accession>
<name>A0A0F9BGJ5_9ZZZZ</name>
<dbReference type="EMBL" id="LAZR01049402">
    <property type="protein sequence ID" value="KKK89734.1"/>
    <property type="molecule type" value="Genomic_DNA"/>
</dbReference>
<feature type="non-terminal residue" evidence="1">
    <location>
        <position position="1"/>
    </location>
</feature>
<sequence>VSPMTSDLVDSFADLFAADNPPACQVCGYTGTTGTGSPFCCQSMQGHNFKGGFDGKQFLEACGLEPQSERSYSDYVAGKIAGEFE</sequence>
<evidence type="ECO:0000313" key="1">
    <source>
        <dbReference type="EMBL" id="KKK89734.1"/>
    </source>
</evidence>
<organism evidence="1">
    <name type="scientific">marine sediment metagenome</name>
    <dbReference type="NCBI Taxonomy" id="412755"/>
    <lineage>
        <taxon>unclassified sequences</taxon>
        <taxon>metagenomes</taxon>
        <taxon>ecological metagenomes</taxon>
    </lineage>
</organism>
<proteinExistence type="predicted"/>
<gene>
    <name evidence="1" type="ORF">LCGC14_2730160</name>
</gene>
<reference evidence="1" key="1">
    <citation type="journal article" date="2015" name="Nature">
        <title>Complex archaea that bridge the gap between prokaryotes and eukaryotes.</title>
        <authorList>
            <person name="Spang A."/>
            <person name="Saw J.H."/>
            <person name="Jorgensen S.L."/>
            <person name="Zaremba-Niedzwiedzka K."/>
            <person name="Martijn J."/>
            <person name="Lind A.E."/>
            <person name="van Eijk R."/>
            <person name="Schleper C."/>
            <person name="Guy L."/>
            <person name="Ettema T.J."/>
        </authorList>
    </citation>
    <scope>NUCLEOTIDE SEQUENCE</scope>
</reference>